<evidence type="ECO:0000256" key="4">
    <source>
        <dbReference type="ARBA" id="ARBA00023143"/>
    </source>
</evidence>
<evidence type="ECO:0000256" key="1">
    <source>
        <dbReference type="ARBA" id="ARBA00004365"/>
    </source>
</evidence>
<evidence type="ECO:0000256" key="3">
    <source>
        <dbReference type="ARBA" id="ARBA00005709"/>
    </source>
</evidence>
<dbReference type="STRING" id="1000565.METUNv1_02652"/>
<dbReference type="InterPro" id="IPR001492">
    <property type="entry name" value="Flagellin"/>
</dbReference>
<dbReference type="GO" id="GO:0071973">
    <property type="term" value="P:bacterial-type flagellum-dependent cell motility"/>
    <property type="evidence" value="ECO:0007669"/>
    <property type="project" value="InterPro"/>
</dbReference>
<dbReference type="AlphaFoldDB" id="F5RED2"/>
<dbReference type="GO" id="GO:0005198">
    <property type="term" value="F:structural molecule activity"/>
    <property type="evidence" value="ECO:0007669"/>
    <property type="project" value="InterPro"/>
</dbReference>
<comment type="similarity">
    <text evidence="3">Belongs to the bacterial flagellin family.</text>
</comment>
<evidence type="ECO:0000259" key="5">
    <source>
        <dbReference type="Pfam" id="PF00669"/>
    </source>
</evidence>
<dbReference type="OrthoDB" id="9768249at2"/>
<keyword evidence="4" id="KW-0975">Bacterial flagellum</keyword>
<accession>F5RED2</accession>
<dbReference type="PANTHER" id="PTHR42792:SF1">
    <property type="entry name" value="FLAGELLAR HOOK-ASSOCIATED PROTEIN 3"/>
    <property type="match status" value="1"/>
</dbReference>
<keyword evidence="6" id="KW-0966">Cell projection</keyword>
<dbReference type="PANTHER" id="PTHR42792">
    <property type="entry name" value="FLAGELLIN"/>
    <property type="match status" value="1"/>
</dbReference>
<reference evidence="6 7" key="1">
    <citation type="journal article" date="2011" name="J. Bacteriol.">
        <title>Genome sequence of Methyloversatilis universalis FAM5T, a methylotrophic representative of the order Rhodocyclales.</title>
        <authorList>
            <person name="Kittichotirat W."/>
            <person name="Good N.M."/>
            <person name="Hall R."/>
            <person name="Bringel F."/>
            <person name="Lajus A."/>
            <person name="Medigue C."/>
            <person name="Smalley N.E."/>
            <person name="Beck D."/>
            <person name="Bumgarner R."/>
            <person name="Vuilleumier S."/>
            <person name="Kalyuzhnaya M.G."/>
        </authorList>
    </citation>
    <scope>NUCLEOTIDE SEQUENCE [LARGE SCALE GENOMIC DNA]</scope>
    <source>
        <strain evidence="7">ATCC BAA-1314 / JCM 13912 / FAM5</strain>
    </source>
</reference>
<feature type="domain" description="Flagellin N-terminal" evidence="5">
    <location>
        <begin position="3"/>
        <end position="140"/>
    </location>
</feature>
<dbReference type="Gene3D" id="1.20.1330.10">
    <property type="entry name" value="f41 fragment of flagellin, N-terminal domain"/>
    <property type="match status" value="2"/>
</dbReference>
<dbReference type="eggNOG" id="COG1344">
    <property type="taxonomic scope" value="Bacteria"/>
</dbReference>
<dbReference type="NCBIfam" id="TIGR02550">
    <property type="entry name" value="flagell_flgL"/>
    <property type="match status" value="1"/>
</dbReference>
<evidence type="ECO:0000256" key="2">
    <source>
        <dbReference type="ARBA" id="ARBA00004613"/>
    </source>
</evidence>
<dbReference type="GO" id="GO:0009424">
    <property type="term" value="C:bacterial-type flagellum hook"/>
    <property type="evidence" value="ECO:0007669"/>
    <property type="project" value="InterPro"/>
</dbReference>
<proteinExistence type="inferred from homology"/>
<comment type="caution">
    <text evidence="6">The sequence shown here is derived from an EMBL/GenBank/DDBJ whole genome shotgun (WGS) entry which is preliminary data.</text>
</comment>
<organism evidence="6 7">
    <name type="scientific">Methyloversatilis universalis (strain ATCC BAA-1314 / DSM 25237 / JCM 13912 / CCUG 52030 / FAM5)</name>
    <dbReference type="NCBI Taxonomy" id="1000565"/>
    <lineage>
        <taxon>Bacteria</taxon>
        <taxon>Pseudomonadati</taxon>
        <taxon>Pseudomonadota</taxon>
        <taxon>Betaproteobacteria</taxon>
        <taxon>Nitrosomonadales</taxon>
        <taxon>Sterolibacteriaceae</taxon>
        <taxon>Methyloversatilis</taxon>
    </lineage>
</organism>
<comment type="subcellular location">
    <subcellularLocation>
        <location evidence="1">Bacterial flagellum</location>
    </subcellularLocation>
    <subcellularLocation>
        <location evidence="2">Secreted</location>
    </subcellularLocation>
</comment>
<dbReference type="SUPFAM" id="SSF64518">
    <property type="entry name" value="Phase 1 flagellin"/>
    <property type="match status" value="1"/>
</dbReference>
<dbReference type="Proteomes" id="UP000005019">
    <property type="component" value="Unassembled WGS sequence"/>
</dbReference>
<gene>
    <name evidence="6" type="ORF">METUNv1_02652</name>
</gene>
<dbReference type="Pfam" id="PF00669">
    <property type="entry name" value="Flagellin_N"/>
    <property type="match status" value="1"/>
</dbReference>
<dbReference type="EMBL" id="AFHG01000052">
    <property type="protein sequence ID" value="EGK71263.1"/>
    <property type="molecule type" value="Genomic_DNA"/>
</dbReference>
<name>F5RED2_METUF</name>
<dbReference type="InterPro" id="IPR001029">
    <property type="entry name" value="Flagellin_N"/>
</dbReference>
<protein>
    <submittedName>
        <fullName evidence="6">Flagellar hook-associated protein 3 FlgL-like protein</fullName>
    </submittedName>
</protein>
<keyword evidence="6" id="KW-0969">Cilium</keyword>
<keyword evidence="6" id="KW-0282">Flagellum</keyword>
<dbReference type="GO" id="GO:0005576">
    <property type="term" value="C:extracellular region"/>
    <property type="evidence" value="ECO:0007669"/>
    <property type="project" value="UniProtKB-SubCell"/>
</dbReference>
<evidence type="ECO:0000313" key="7">
    <source>
        <dbReference type="Proteomes" id="UP000005019"/>
    </source>
</evidence>
<evidence type="ECO:0000313" key="6">
    <source>
        <dbReference type="EMBL" id="EGK71263.1"/>
    </source>
</evidence>
<sequence>MRISTNTLYETGTAGLLRQSTDLFRLQQQLSTGRRVLAPSDDPVASARALEIDQSKSMNDQYALNRRDATSALGFAESQLATAGELLGTIRERLVQARSAALADSDRKAIATDIRAMFSEMMGIANSRDAFGDYLFSGYKSTTQPFSGSVEAGVSYAGDDGQREAQVASNRRLAISDSGSSVFMRAPSGNGNFSLTPDPANRGTAVLDSGGVSDMSKWSDPNNPGDFDIVFAVSGGVTTYDIIDNSSGNSLLTGAAPGGAPLPRVFQKGDTITLRSNGGSEPPFDFGARFSMTGAPADGDRVSMKISSAQSVFDTIGDVILALEQPASGDANALAKVSNAIGSAMSNIDQATDNLLTARARIGSRSTELSALDSLGDEVNLQFETSLSNLRDLNYTEAISKLTQNLSYFQAAQQSFMKVSGLSLFNYIGA</sequence>
<dbReference type="InterPro" id="IPR013384">
    <property type="entry name" value="Flagell_FlgL"/>
</dbReference>
<keyword evidence="7" id="KW-1185">Reference proteome</keyword>
<dbReference type="RefSeq" id="WP_008062445.1">
    <property type="nucleotide sequence ID" value="NZ_AFHG01000052.1"/>
</dbReference>